<dbReference type="SMART" id="SM00449">
    <property type="entry name" value="SPRY"/>
    <property type="match status" value="1"/>
</dbReference>
<dbReference type="InterPro" id="IPR053896">
    <property type="entry name" value="BTN3A2-like_Ig-C"/>
</dbReference>
<name>A0A8J7TEZ9_ATRSP</name>
<comment type="caution">
    <text evidence="11">The sequence shown here is derived from an EMBL/GenBank/DDBJ whole genome shotgun (WGS) entry which is preliminary data.</text>
</comment>
<evidence type="ECO:0000256" key="4">
    <source>
        <dbReference type="ARBA" id="ARBA00022729"/>
    </source>
</evidence>
<dbReference type="InterPro" id="IPR001870">
    <property type="entry name" value="B30.2/SPRY"/>
</dbReference>
<feature type="transmembrane region" description="Helical" evidence="8">
    <location>
        <begin position="224"/>
        <end position="246"/>
    </location>
</feature>
<evidence type="ECO:0000313" key="12">
    <source>
        <dbReference type="Proteomes" id="UP000736164"/>
    </source>
</evidence>
<dbReference type="Proteomes" id="UP000736164">
    <property type="component" value="Unassembled WGS sequence"/>
</dbReference>
<dbReference type="PANTHER" id="PTHR24100">
    <property type="entry name" value="BUTYROPHILIN"/>
    <property type="match status" value="1"/>
</dbReference>
<dbReference type="InterPro" id="IPR043136">
    <property type="entry name" value="B30.2/SPRY_sf"/>
</dbReference>
<evidence type="ECO:0000256" key="8">
    <source>
        <dbReference type="SAM" id="Phobius"/>
    </source>
</evidence>
<dbReference type="AlphaFoldDB" id="A0A8J7TEZ9"/>
<dbReference type="GO" id="GO:0001817">
    <property type="term" value="P:regulation of cytokine production"/>
    <property type="evidence" value="ECO:0007669"/>
    <property type="project" value="TreeGrafter"/>
</dbReference>
<evidence type="ECO:0000313" key="11">
    <source>
        <dbReference type="EMBL" id="MBN3320501.1"/>
    </source>
</evidence>
<dbReference type="SUPFAM" id="SSF48726">
    <property type="entry name" value="Immunoglobulin"/>
    <property type="match status" value="2"/>
</dbReference>
<dbReference type="PRINTS" id="PR01407">
    <property type="entry name" value="BUTYPHLNCDUF"/>
</dbReference>
<dbReference type="EMBL" id="JAAWVO010051791">
    <property type="protein sequence ID" value="MBN3320501.1"/>
    <property type="molecule type" value="Genomic_DNA"/>
</dbReference>
<dbReference type="PROSITE" id="PS50835">
    <property type="entry name" value="IG_LIKE"/>
    <property type="match status" value="2"/>
</dbReference>
<feature type="non-terminal residue" evidence="11">
    <location>
        <position position="534"/>
    </location>
</feature>
<keyword evidence="12" id="KW-1185">Reference proteome</keyword>
<dbReference type="InterPro" id="IPR003599">
    <property type="entry name" value="Ig_sub"/>
</dbReference>
<keyword evidence="3 8" id="KW-0812">Transmembrane</keyword>
<dbReference type="SUPFAM" id="SSF49899">
    <property type="entry name" value="Concanavalin A-like lectins/glucanases"/>
    <property type="match status" value="1"/>
</dbReference>
<dbReference type="InterPro" id="IPR013783">
    <property type="entry name" value="Ig-like_fold"/>
</dbReference>
<dbReference type="InterPro" id="IPR050504">
    <property type="entry name" value="IgSF_BTN/MOG"/>
</dbReference>
<keyword evidence="7" id="KW-0393">Immunoglobulin domain</keyword>
<keyword evidence="4" id="KW-0732">Signal</keyword>
<feature type="domain" description="Ig-like" evidence="10">
    <location>
        <begin position="7"/>
        <end position="120"/>
    </location>
</feature>
<evidence type="ECO:0000259" key="9">
    <source>
        <dbReference type="PROSITE" id="PS50188"/>
    </source>
</evidence>
<dbReference type="InterPro" id="IPR007110">
    <property type="entry name" value="Ig-like_dom"/>
</dbReference>
<reference evidence="11" key="1">
    <citation type="journal article" date="2021" name="Cell">
        <title>Tracing the genetic footprints of vertebrate landing in non-teleost ray-finned fishes.</title>
        <authorList>
            <person name="Bi X."/>
            <person name="Wang K."/>
            <person name="Yang L."/>
            <person name="Pan H."/>
            <person name="Jiang H."/>
            <person name="Wei Q."/>
            <person name="Fang M."/>
            <person name="Yu H."/>
            <person name="Zhu C."/>
            <person name="Cai Y."/>
            <person name="He Y."/>
            <person name="Gan X."/>
            <person name="Zeng H."/>
            <person name="Yu D."/>
            <person name="Zhu Y."/>
            <person name="Jiang H."/>
            <person name="Qiu Q."/>
            <person name="Yang H."/>
            <person name="Zhang Y.E."/>
            <person name="Wang W."/>
            <person name="Zhu M."/>
            <person name="He S."/>
            <person name="Zhang G."/>
        </authorList>
    </citation>
    <scope>NUCLEOTIDE SEQUENCE</scope>
    <source>
        <strain evidence="11">Allg_001</strain>
    </source>
</reference>
<dbReference type="InterPro" id="IPR036179">
    <property type="entry name" value="Ig-like_dom_sf"/>
</dbReference>
<evidence type="ECO:0000256" key="3">
    <source>
        <dbReference type="ARBA" id="ARBA00022692"/>
    </source>
</evidence>
<dbReference type="GO" id="GO:0005102">
    <property type="term" value="F:signaling receptor binding"/>
    <property type="evidence" value="ECO:0007669"/>
    <property type="project" value="TreeGrafter"/>
</dbReference>
<evidence type="ECO:0000256" key="5">
    <source>
        <dbReference type="ARBA" id="ARBA00022989"/>
    </source>
</evidence>
<dbReference type="Pfam" id="PF13765">
    <property type="entry name" value="PRY"/>
    <property type="match status" value="1"/>
</dbReference>
<feature type="domain" description="Ig-like" evidence="10">
    <location>
        <begin position="137"/>
        <end position="202"/>
    </location>
</feature>
<dbReference type="PROSITE" id="PS50188">
    <property type="entry name" value="B302_SPRY"/>
    <property type="match status" value="1"/>
</dbReference>
<keyword evidence="5 8" id="KW-1133">Transmembrane helix</keyword>
<dbReference type="Pfam" id="PF00622">
    <property type="entry name" value="SPRY"/>
    <property type="match status" value="1"/>
</dbReference>
<comment type="subcellular location">
    <subcellularLocation>
        <location evidence="1">Membrane</location>
        <topology evidence="1">Single-pass type I membrane protein</topology>
    </subcellularLocation>
</comment>
<protein>
    <submittedName>
        <fullName evidence="11">BT2A1 protein</fullName>
    </submittedName>
</protein>
<dbReference type="FunFam" id="2.60.40.10:FF:002490">
    <property type="entry name" value="Uncharacterized protein"/>
    <property type="match status" value="1"/>
</dbReference>
<dbReference type="InterPro" id="IPR003877">
    <property type="entry name" value="SPRY_dom"/>
</dbReference>
<evidence type="ECO:0000256" key="7">
    <source>
        <dbReference type="ARBA" id="ARBA00023319"/>
    </source>
</evidence>
<dbReference type="InterPro" id="IPR003879">
    <property type="entry name" value="Butyrophylin_SPRY"/>
</dbReference>
<feature type="non-terminal residue" evidence="11">
    <location>
        <position position="1"/>
    </location>
</feature>
<evidence type="ECO:0000256" key="2">
    <source>
        <dbReference type="ARBA" id="ARBA00007591"/>
    </source>
</evidence>
<dbReference type="Pfam" id="PF07686">
    <property type="entry name" value="V-set"/>
    <property type="match status" value="1"/>
</dbReference>
<dbReference type="Gene3D" id="2.60.120.920">
    <property type="match status" value="1"/>
</dbReference>
<dbReference type="GO" id="GO:0050852">
    <property type="term" value="P:T cell receptor signaling pathway"/>
    <property type="evidence" value="ECO:0007669"/>
    <property type="project" value="TreeGrafter"/>
</dbReference>
<gene>
    <name evidence="11" type="primary">Btn2a1_0</name>
    <name evidence="11" type="ORF">GTO95_0012215</name>
</gene>
<feature type="domain" description="B30.2/SPRY" evidence="9">
    <location>
        <begin position="333"/>
        <end position="529"/>
    </location>
</feature>
<feature type="transmembrane region" description="Helical" evidence="8">
    <location>
        <begin position="299"/>
        <end position="321"/>
    </location>
</feature>
<dbReference type="SMART" id="SM00409">
    <property type="entry name" value="IG"/>
    <property type="match status" value="1"/>
</dbReference>
<dbReference type="CDD" id="cd13733">
    <property type="entry name" value="SPRY_PRY_C-I_1"/>
    <property type="match status" value="1"/>
</dbReference>
<dbReference type="Gene3D" id="2.60.40.10">
    <property type="entry name" value="Immunoglobulins"/>
    <property type="match status" value="2"/>
</dbReference>
<keyword evidence="6 8" id="KW-0472">Membrane</keyword>
<evidence type="ECO:0000256" key="6">
    <source>
        <dbReference type="ARBA" id="ARBA00023136"/>
    </source>
</evidence>
<organism evidence="11 12">
    <name type="scientific">Atractosteus spatula</name>
    <name type="common">Alligator gar</name>
    <name type="synonym">Lepisosteus spatula</name>
    <dbReference type="NCBI Taxonomy" id="7917"/>
    <lineage>
        <taxon>Eukaryota</taxon>
        <taxon>Metazoa</taxon>
        <taxon>Chordata</taxon>
        <taxon>Craniata</taxon>
        <taxon>Vertebrata</taxon>
        <taxon>Euteleostomi</taxon>
        <taxon>Actinopterygii</taxon>
        <taxon>Neopterygii</taxon>
        <taxon>Holostei</taxon>
        <taxon>Semionotiformes</taxon>
        <taxon>Lepisosteidae</taxon>
        <taxon>Atractosteus</taxon>
    </lineage>
</organism>
<proteinExistence type="inferred from homology"/>
<dbReference type="PANTHER" id="PTHR24100:SF130">
    <property type="entry name" value="BUTYROPHILIN-LIKE PROTEIN 9"/>
    <property type="match status" value="1"/>
</dbReference>
<dbReference type="FunFam" id="2.60.40.10:FF:000088">
    <property type="entry name" value="Butyrophilin subfamily 1 member A1"/>
    <property type="match status" value="1"/>
</dbReference>
<evidence type="ECO:0000256" key="1">
    <source>
        <dbReference type="ARBA" id="ARBA00004479"/>
    </source>
</evidence>
<evidence type="ECO:0000259" key="10">
    <source>
        <dbReference type="PROSITE" id="PS50835"/>
    </source>
</evidence>
<accession>A0A8J7TEZ9</accession>
<dbReference type="GO" id="GO:0009897">
    <property type="term" value="C:external side of plasma membrane"/>
    <property type="evidence" value="ECO:0007669"/>
    <property type="project" value="TreeGrafter"/>
</dbReference>
<dbReference type="SMART" id="SM00589">
    <property type="entry name" value="PRY"/>
    <property type="match status" value="1"/>
</dbReference>
<dbReference type="FunFam" id="2.60.120.920:FF:000004">
    <property type="entry name" value="Butyrophilin subfamily 1 member A1"/>
    <property type="match status" value="1"/>
</dbReference>
<dbReference type="Pfam" id="PF22705">
    <property type="entry name" value="C2-set_3"/>
    <property type="match status" value="1"/>
</dbReference>
<comment type="similarity">
    <text evidence="2">Belongs to the immunoglobulin superfamily. BTN/MOG family.</text>
</comment>
<dbReference type="InterPro" id="IPR013106">
    <property type="entry name" value="Ig_V-set"/>
</dbReference>
<dbReference type="InterPro" id="IPR013320">
    <property type="entry name" value="ConA-like_dom_sf"/>
</dbReference>
<dbReference type="InterPro" id="IPR006574">
    <property type="entry name" value="PRY"/>
</dbReference>
<sequence length="534" mass="61277">VFLSFSEKFQVVGPDVPVVVFPGEDTVLPCYLSPNISTMDLEIRWFKKNFASPVILFKNRRYNSDLQDEFYRGRADLFLDELLHGNVSLKLRDVRHSDHGQYTCLVESTEHYEDTQINLGVRALGSQPSVSLHTPGGDQTQLLCRSEGWFPEPAVIWTDRDGNDVTSLSNTTVEKDSQEFLSVSSYIRVKQESNVFSCMIRSVLPEPDWGSQLHIPRDFFPGPLGWMVSLFLIVTIVVAASTLLVIQWRRMDKTSLKLLSVYHFCCGLQHVNEAILSALQRLSLVPQGETNRLCIKLYFILFFILVHLTINVLLFAVNPLLHRELGSQKQISVLPYSLLCPPDVSCFISTAELTLDPDTAFCYLSLSEDGKKMRWKVLPHVLPDNPQRFDSLSCVLSRESFTLGRYYWEVELNDLWRIGVTRESAERKGGLTFSPEKGYWVLECDSSHLTVLPRRVGVYLDIEERKVSFYSVDSRTHIYTFTDMVFNQGEKIYPFFWTIDEYNDLVVLPPVSCEDHTSLIQEEKVTHSSHHEYT</sequence>